<feature type="region of interest" description="Disordered" evidence="1">
    <location>
        <begin position="253"/>
        <end position="315"/>
    </location>
</feature>
<feature type="compositionally biased region" description="Polar residues" evidence="1">
    <location>
        <begin position="1"/>
        <end position="14"/>
    </location>
</feature>
<evidence type="ECO:0000256" key="1">
    <source>
        <dbReference type="SAM" id="MobiDB-lite"/>
    </source>
</evidence>
<feature type="compositionally biased region" description="Basic and acidic residues" evidence="1">
    <location>
        <begin position="273"/>
        <end position="293"/>
    </location>
</feature>
<dbReference type="PANTHER" id="PTHR47877">
    <property type="entry name" value="LATE EMBRYOGENESIS ABUNDANT DOMAIN-CONTAINING PROTEIN / LEA DOMAIN-CONTAINING PROTEIN"/>
    <property type="match status" value="1"/>
</dbReference>
<feature type="region of interest" description="Disordered" evidence="1">
    <location>
        <begin position="1"/>
        <end position="23"/>
    </location>
</feature>
<feature type="compositionally biased region" description="Basic and acidic residues" evidence="1">
    <location>
        <begin position="353"/>
        <end position="365"/>
    </location>
</feature>
<evidence type="ECO:0008006" key="3">
    <source>
        <dbReference type="Google" id="ProtNLM"/>
    </source>
</evidence>
<organism evidence="2">
    <name type="scientific">Zea mays</name>
    <name type="common">Maize</name>
    <dbReference type="NCBI Taxonomy" id="4577"/>
    <lineage>
        <taxon>Eukaryota</taxon>
        <taxon>Viridiplantae</taxon>
        <taxon>Streptophyta</taxon>
        <taxon>Embryophyta</taxon>
        <taxon>Tracheophyta</taxon>
        <taxon>Spermatophyta</taxon>
        <taxon>Magnoliopsida</taxon>
        <taxon>Liliopsida</taxon>
        <taxon>Poales</taxon>
        <taxon>Poaceae</taxon>
        <taxon>PACMAD clade</taxon>
        <taxon>Panicoideae</taxon>
        <taxon>Andropogonodae</taxon>
        <taxon>Andropogoneae</taxon>
        <taxon>Tripsacinae</taxon>
        <taxon>Zea</taxon>
    </lineage>
</organism>
<sequence length="365" mass="37756">MASQQQTRKQQATKGHQEADRGQAMNLEEIGKYRAEAQQRSADAIRAAEDRFHKANNQQARGAGARGTVTVAQAPVATVVPYQESVKQVETESHGRGSHGSEPQQWLADAAADARERCNKALGTSPAAAHEGKASAAHATAGAAPHQQTKNEQEGGQVHGHLTRQDEMGKHGSEAQKNSTAEAARAAVEKHDGGRETGAAAGQGVKDTAAKHDKYGETGATAGRKSAKDKVRDTAVSMVQKAGDTAVRAKDTAWDAAGGMAQRSRDTGAQAGDKAEDVTWRAEQEAGELKERASGTVKTGGGASTTKAKGGGDENTTVVGDVLEAVGATVVGLAKHTKGIVAGEEELVPVGGEKGKSPEEKTKLA</sequence>
<dbReference type="ExpressionAtlas" id="A0A1D6H5J2">
    <property type="expression patterns" value="baseline and differential"/>
</dbReference>
<proteinExistence type="predicted"/>
<gene>
    <name evidence="2" type="ORF">ZEAMMB73_Zm00001d016128</name>
</gene>
<feature type="region of interest" description="Disordered" evidence="1">
    <location>
        <begin position="85"/>
        <end position="234"/>
    </location>
</feature>
<accession>A0A1D6H5J2</accession>
<dbReference type="AlphaFoldDB" id="A0A1D6H5J2"/>
<dbReference type="EMBL" id="CM000781">
    <property type="protein sequence ID" value="AQK70089.1"/>
    <property type="molecule type" value="Genomic_DNA"/>
</dbReference>
<protein>
    <recommendedName>
        <fullName evidence="3">Seed biotin-containing protein SBP65</fullName>
    </recommendedName>
</protein>
<name>A0A1D6H5J2_MAIZE</name>
<dbReference type="PANTHER" id="PTHR47877:SF3">
    <property type="entry name" value="LATE EMBRYOGENESIS ABUNDANT DOMAIN-CONTAINING PROTEIN _ LEA DOMAIN-CONTAINING PROTEIN"/>
    <property type="match status" value="1"/>
</dbReference>
<evidence type="ECO:0000313" key="2">
    <source>
        <dbReference type="EMBL" id="AQK70089.1"/>
    </source>
</evidence>
<feature type="region of interest" description="Disordered" evidence="1">
    <location>
        <begin position="344"/>
        <end position="365"/>
    </location>
</feature>
<reference evidence="2" key="1">
    <citation type="submission" date="2015-12" db="EMBL/GenBank/DDBJ databases">
        <title>Update maize B73 reference genome by single molecule sequencing technologies.</title>
        <authorList>
            <consortium name="Maize Genome Sequencing Project"/>
            <person name="Ware D."/>
        </authorList>
    </citation>
    <scope>NUCLEOTIDE SEQUENCE</scope>
    <source>
        <tissue evidence="2">Seedling</tissue>
    </source>
</reference>
<feature type="compositionally biased region" description="Basic and acidic residues" evidence="1">
    <location>
        <begin position="163"/>
        <end position="174"/>
    </location>
</feature>
<feature type="compositionally biased region" description="Low complexity" evidence="1">
    <location>
        <begin position="134"/>
        <end position="144"/>
    </location>
</feature>